<name>A0A7J9PL86_METMI</name>
<comment type="caution">
    <text evidence="1">The sequence shown here is derived from an EMBL/GenBank/DDBJ whole genome shotgun (WGS) entry which is preliminary data.</text>
</comment>
<sequence>MITSKRPKAIPVQLIARVDSRTLKFILHNIKDMGPLPPEVIAVVMESKKTFNTQISPAEQDLKLFKKYGKKTTMLMINSYIYLNKDEVVRES</sequence>
<dbReference type="Pfam" id="PF10802">
    <property type="entry name" value="DUF2540"/>
    <property type="match status" value="1"/>
</dbReference>
<reference evidence="1 2" key="1">
    <citation type="submission" date="2020-07" db="EMBL/GenBank/DDBJ databases">
        <title>Genomic Encyclopedia of Type Strains, Phase IV (KMG-V): Genome sequencing to study the core and pangenomes of soil and plant-associated prokaryotes.</title>
        <authorList>
            <person name="Whitman W."/>
        </authorList>
    </citation>
    <scope>NUCLEOTIDE SEQUENCE [LARGE SCALE GENOMIC DNA]</scope>
    <source>
        <strain evidence="1 2">C13</strain>
    </source>
</reference>
<dbReference type="AlphaFoldDB" id="A0A7J9PL86"/>
<proteinExistence type="predicted"/>
<evidence type="ECO:0000313" key="2">
    <source>
        <dbReference type="Proteomes" id="UP000567099"/>
    </source>
</evidence>
<accession>A0A7J9PL86</accession>
<dbReference type="Proteomes" id="UP000567099">
    <property type="component" value="Unassembled WGS sequence"/>
</dbReference>
<dbReference type="GO" id="GO:0006355">
    <property type="term" value="P:regulation of DNA-templated transcription"/>
    <property type="evidence" value="ECO:0007669"/>
    <property type="project" value="InterPro"/>
</dbReference>
<dbReference type="RefSeq" id="WP_181504960.1">
    <property type="nucleotide sequence ID" value="NZ_JACDUO010000001.1"/>
</dbReference>
<organism evidence="1 2">
    <name type="scientific">Methanococcus maripaludis</name>
    <name type="common">Methanococcus deltae</name>
    <dbReference type="NCBI Taxonomy" id="39152"/>
    <lineage>
        <taxon>Archaea</taxon>
        <taxon>Methanobacteriati</taxon>
        <taxon>Methanobacteriota</taxon>
        <taxon>Methanomada group</taxon>
        <taxon>Methanococci</taxon>
        <taxon>Methanococcales</taxon>
        <taxon>Methanococcaceae</taxon>
        <taxon>Methanococcus</taxon>
    </lineage>
</organism>
<dbReference type="InterPro" id="IPR010985">
    <property type="entry name" value="Ribbon_hlx_hlx"/>
</dbReference>
<protein>
    <submittedName>
        <fullName evidence="1">Uncharacterized protein</fullName>
    </submittedName>
</protein>
<evidence type="ECO:0000313" key="1">
    <source>
        <dbReference type="EMBL" id="MBA2863975.1"/>
    </source>
</evidence>
<dbReference type="SUPFAM" id="SSF47598">
    <property type="entry name" value="Ribbon-helix-helix"/>
    <property type="match status" value="1"/>
</dbReference>
<gene>
    <name evidence="1" type="ORF">HNP94_000975</name>
</gene>
<dbReference type="InterPro" id="IPR024254">
    <property type="entry name" value="MJ0366-like"/>
</dbReference>
<dbReference type="EMBL" id="JACDUO010000001">
    <property type="protein sequence ID" value="MBA2863975.1"/>
    <property type="molecule type" value="Genomic_DNA"/>
</dbReference>
<dbReference type="Gene3D" id="3.30.70.3260">
    <property type="entry name" value="Uncharacterised protein PF10802, DUF2540"/>
    <property type="match status" value="1"/>
</dbReference>